<evidence type="ECO:0000313" key="3">
    <source>
        <dbReference type="Proteomes" id="UP001428341"/>
    </source>
</evidence>
<organism evidence="2 3">
    <name type="scientific">Citrus x changshan-huyou</name>
    <dbReference type="NCBI Taxonomy" id="2935761"/>
    <lineage>
        <taxon>Eukaryota</taxon>
        <taxon>Viridiplantae</taxon>
        <taxon>Streptophyta</taxon>
        <taxon>Embryophyta</taxon>
        <taxon>Tracheophyta</taxon>
        <taxon>Spermatophyta</taxon>
        <taxon>Magnoliopsida</taxon>
        <taxon>eudicotyledons</taxon>
        <taxon>Gunneridae</taxon>
        <taxon>Pentapetalae</taxon>
        <taxon>rosids</taxon>
        <taxon>malvids</taxon>
        <taxon>Sapindales</taxon>
        <taxon>Rutaceae</taxon>
        <taxon>Aurantioideae</taxon>
        <taxon>Citrus</taxon>
    </lineage>
</organism>
<dbReference type="EMBL" id="JBCGBO010000006">
    <property type="protein sequence ID" value="KAK9193635.1"/>
    <property type="molecule type" value="Genomic_DNA"/>
</dbReference>
<evidence type="ECO:0000313" key="2">
    <source>
        <dbReference type="EMBL" id="KAK9193635.1"/>
    </source>
</evidence>
<gene>
    <name evidence="2" type="ORF">WN944_004332</name>
</gene>
<comment type="caution">
    <text evidence="2">The sequence shown here is derived from an EMBL/GenBank/DDBJ whole genome shotgun (WGS) entry which is preliminary data.</text>
</comment>
<name>A0AAP0QHP7_9ROSI</name>
<accession>A0AAP0QHP7</accession>
<feature type="compositionally biased region" description="Basic and acidic residues" evidence="1">
    <location>
        <begin position="126"/>
        <end position="136"/>
    </location>
</feature>
<sequence>MALTCGIYVIRDTDGNILFKVKGVLAFMHLRRVLLDGAGNSMLLSDERRGLHITGGKCSEEEARNLGVLSSVLRYLQMWNVRTKSGCDFSKHHIRERIQREAQGNPVGTSESGYGHRGDMLPSADTRNHIVKKDIG</sequence>
<proteinExistence type="predicted"/>
<feature type="region of interest" description="Disordered" evidence="1">
    <location>
        <begin position="100"/>
        <end position="136"/>
    </location>
</feature>
<dbReference type="AlphaFoldDB" id="A0AAP0QHP7"/>
<reference evidence="2 3" key="1">
    <citation type="submission" date="2024-05" db="EMBL/GenBank/DDBJ databases">
        <title>Haplotype-resolved chromosome-level genome assembly of Huyou (Citrus changshanensis).</title>
        <authorList>
            <person name="Miao C."/>
            <person name="Chen W."/>
            <person name="Wu Y."/>
            <person name="Wang L."/>
            <person name="Zhao S."/>
            <person name="Grierson D."/>
            <person name="Xu C."/>
            <person name="Chen K."/>
        </authorList>
    </citation>
    <scope>NUCLEOTIDE SEQUENCE [LARGE SCALE GENOMIC DNA]</scope>
    <source>
        <strain evidence="2">01-14</strain>
        <tissue evidence="2">Leaf</tissue>
    </source>
</reference>
<protein>
    <submittedName>
        <fullName evidence="2">Uncharacterized protein</fullName>
    </submittedName>
</protein>
<evidence type="ECO:0000256" key="1">
    <source>
        <dbReference type="SAM" id="MobiDB-lite"/>
    </source>
</evidence>
<keyword evidence="3" id="KW-1185">Reference proteome</keyword>
<dbReference type="Proteomes" id="UP001428341">
    <property type="component" value="Unassembled WGS sequence"/>
</dbReference>